<dbReference type="EMBL" id="JAPHNI010001912">
    <property type="protein sequence ID" value="KAJ8104601.1"/>
    <property type="molecule type" value="Genomic_DNA"/>
</dbReference>
<reference evidence="1" key="1">
    <citation type="submission" date="2022-11" db="EMBL/GenBank/DDBJ databases">
        <title>Genome Sequence of Boeremia exigua.</title>
        <authorList>
            <person name="Buettner E."/>
        </authorList>
    </citation>
    <scope>NUCLEOTIDE SEQUENCE</scope>
    <source>
        <strain evidence="1">CU02</strain>
    </source>
</reference>
<organism evidence="1 2">
    <name type="scientific">Boeremia exigua</name>
    <dbReference type="NCBI Taxonomy" id="749465"/>
    <lineage>
        <taxon>Eukaryota</taxon>
        <taxon>Fungi</taxon>
        <taxon>Dikarya</taxon>
        <taxon>Ascomycota</taxon>
        <taxon>Pezizomycotina</taxon>
        <taxon>Dothideomycetes</taxon>
        <taxon>Pleosporomycetidae</taxon>
        <taxon>Pleosporales</taxon>
        <taxon>Pleosporineae</taxon>
        <taxon>Didymellaceae</taxon>
        <taxon>Boeremia</taxon>
    </lineage>
</organism>
<dbReference type="Proteomes" id="UP001153331">
    <property type="component" value="Unassembled WGS sequence"/>
</dbReference>
<proteinExistence type="predicted"/>
<keyword evidence="2" id="KW-1185">Reference proteome</keyword>
<comment type="caution">
    <text evidence="1">The sequence shown here is derived from an EMBL/GenBank/DDBJ whole genome shotgun (WGS) entry which is preliminary data.</text>
</comment>
<accession>A0ACC2HNH7</accession>
<evidence type="ECO:0000313" key="1">
    <source>
        <dbReference type="EMBL" id="KAJ8104601.1"/>
    </source>
</evidence>
<evidence type="ECO:0000313" key="2">
    <source>
        <dbReference type="Proteomes" id="UP001153331"/>
    </source>
</evidence>
<sequence length="258" mass="27226">MRRERSVAALRRGLPLCDISLEGVKLLLELVAEDVDVEGGAVVDAPDEDDGQEAAARPAVPEPDGRGQHGEHGGEHELADPRLGVRLAQPGEAGGAAGGDLVAATHGDQKVVGQLPDGVWDGGPHHHLGQAVVVRRGGVGVADVVDGRVVLFLVLGREQMDDAVERHARHDVDEETVRLARVFVLRGYTPDDLVHGVEDERVAPHDDGDGVVAHDQAVGGDEETLRLGEDPDAEDGEDVDKVAQVGQEVVVALLVWGK</sequence>
<name>A0ACC2HNH7_9PLEO</name>
<gene>
    <name evidence="1" type="ORF">OPT61_g10671</name>
</gene>
<protein>
    <submittedName>
        <fullName evidence="1">Uncharacterized protein</fullName>
    </submittedName>
</protein>